<evidence type="ECO:0000256" key="4">
    <source>
        <dbReference type="ARBA" id="ARBA00022485"/>
    </source>
</evidence>
<keyword evidence="4" id="KW-0004">4Fe-4S</keyword>
<evidence type="ECO:0000256" key="12">
    <source>
        <dbReference type="ARBA" id="ARBA00023014"/>
    </source>
</evidence>
<comment type="similarity">
    <text evidence="2 15">Belongs to the ELP3 family.</text>
</comment>
<reference evidence="19 20" key="1">
    <citation type="journal article" date="2024" name="Nat. Commun.">
        <title>Phylogenomics reveals the evolutionary origins of lichenization in chlorophyte algae.</title>
        <authorList>
            <person name="Puginier C."/>
            <person name="Libourel C."/>
            <person name="Otte J."/>
            <person name="Skaloud P."/>
            <person name="Haon M."/>
            <person name="Grisel S."/>
            <person name="Petersen M."/>
            <person name="Berrin J.G."/>
            <person name="Delaux P.M."/>
            <person name="Dal Grande F."/>
            <person name="Keller J."/>
        </authorList>
    </citation>
    <scope>NUCLEOTIDE SEQUENCE [LARGE SCALE GENOMIC DNA]</scope>
    <source>
        <strain evidence="19 20">SAG 245.80</strain>
    </source>
</reference>
<dbReference type="GO" id="GO:0005737">
    <property type="term" value="C:cytoplasm"/>
    <property type="evidence" value="ECO:0007669"/>
    <property type="project" value="TreeGrafter"/>
</dbReference>
<dbReference type="InterPro" id="IPR032432">
    <property type="entry name" value="Radical_SAM_C"/>
</dbReference>
<dbReference type="InterPro" id="IPR039661">
    <property type="entry name" value="ELP3"/>
</dbReference>
<evidence type="ECO:0000259" key="17">
    <source>
        <dbReference type="PROSITE" id="PS51186"/>
    </source>
</evidence>
<comment type="pathway">
    <text evidence="1">tRNA modification; 5-methoxycarbonylmethyl-2-thiouridine-tRNA biosynthesis.</text>
</comment>
<evidence type="ECO:0000256" key="8">
    <source>
        <dbReference type="ARBA" id="ARBA00022694"/>
    </source>
</evidence>
<dbReference type="SUPFAM" id="SSF102114">
    <property type="entry name" value="Radical SAM enzymes"/>
    <property type="match status" value="1"/>
</dbReference>
<dbReference type="InterPro" id="IPR000182">
    <property type="entry name" value="GNAT_dom"/>
</dbReference>
<keyword evidence="9 15" id="KW-0479">Metal-binding</keyword>
<dbReference type="Gene3D" id="3.40.630.30">
    <property type="match status" value="1"/>
</dbReference>
<keyword evidence="7 15" id="KW-0949">S-adenosyl-L-methionine</keyword>
<dbReference type="Pfam" id="PF04055">
    <property type="entry name" value="Radical_SAM"/>
    <property type="match status" value="1"/>
</dbReference>
<keyword evidence="12 15" id="KW-0411">Iron-sulfur</keyword>
<evidence type="ECO:0000256" key="6">
    <source>
        <dbReference type="ARBA" id="ARBA00022679"/>
    </source>
</evidence>
<name>A0AAW1S8F5_9CHLO</name>
<evidence type="ECO:0000256" key="15">
    <source>
        <dbReference type="PIRNR" id="PIRNR005669"/>
    </source>
</evidence>
<keyword evidence="20" id="KW-1185">Reference proteome</keyword>
<evidence type="ECO:0000256" key="13">
    <source>
        <dbReference type="ARBA" id="ARBA00023315"/>
    </source>
</evidence>
<dbReference type="PIRSF" id="PIRSF005669">
    <property type="entry name" value="Hist_AcTrfase_ELP3"/>
    <property type="match status" value="1"/>
</dbReference>
<keyword evidence="8 15" id="KW-0819">tRNA processing</keyword>
<dbReference type="Pfam" id="PF16199">
    <property type="entry name" value="Radical_SAM_C"/>
    <property type="match status" value="1"/>
</dbReference>
<dbReference type="GO" id="GO:0000049">
    <property type="term" value="F:tRNA binding"/>
    <property type="evidence" value="ECO:0007669"/>
    <property type="project" value="UniProtKB-KW"/>
</dbReference>
<comment type="cofactor">
    <cofactor evidence="15 16">
        <name>[4Fe-4S] cluster</name>
        <dbReference type="ChEBI" id="CHEBI:49883"/>
    </cofactor>
    <text evidence="15 16">Binds 1 [4Fe-4S] cluster. The cluster is coordinated with 3 cysteines and an exchangeable S-adenosyl-L-methionine.</text>
</comment>
<accession>A0AAW1S8F5</accession>
<dbReference type="AlphaFoldDB" id="A0AAW1S8F5"/>
<dbReference type="InterPro" id="IPR058240">
    <property type="entry name" value="rSAM_sf"/>
</dbReference>
<evidence type="ECO:0000259" key="18">
    <source>
        <dbReference type="PROSITE" id="PS51918"/>
    </source>
</evidence>
<dbReference type="GO" id="GO:0005634">
    <property type="term" value="C:nucleus"/>
    <property type="evidence" value="ECO:0007669"/>
    <property type="project" value="TreeGrafter"/>
</dbReference>
<evidence type="ECO:0000256" key="3">
    <source>
        <dbReference type="ARBA" id="ARBA00020266"/>
    </source>
</evidence>
<dbReference type="Proteomes" id="UP001445335">
    <property type="component" value="Unassembled WGS sequence"/>
</dbReference>
<dbReference type="GO" id="GO:0002926">
    <property type="term" value="P:tRNA wobble base 5-methoxycarbonylmethyl-2-thiouridinylation"/>
    <property type="evidence" value="ECO:0007669"/>
    <property type="project" value="TreeGrafter"/>
</dbReference>
<feature type="domain" description="N-acetyltransferase" evidence="17">
    <location>
        <begin position="400"/>
        <end position="565"/>
    </location>
</feature>
<evidence type="ECO:0000256" key="14">
    <source>
        <dbReference type="ARBA" id="ARBA00047372"/>
    </source>
</evidence>
<dbReference type="GO" id="GO:0033588">
    <property type="term" value="C:elongator holoenzyme complex"/>
    <property type="evidence" value="ECO:0007669"/>
    <property type="project" value="TreeGrafter"/>
</dbReference>
<evidence type="ECO:0000256" key="11">
    <source>
        <dbReference type="ARBA" id="ARBA00023004"/>
    </source>
</evidence>
<comment type="caution">
    <text evidence="19">The sequence shown here is derived from an EMBL/GenBank/DDBJ whole genome shotgun (WGS) entry which is preliminary data.</text>
</comment>
<keyword evidence="6 15" id="KW-0808">Transferase</keyword>
<dbReference type="GO" id="GO:0046872">
    <property type="term" value="F:metal ion binding"/>
    <property type="evidence" value="ECO:0007669"/>
    <property type="project" value="UniProtKB-KW"/>
</dbReference>
<feature type="binding site" evidence="16">
    <location>
        <position position="113"/>
    </location>
    <ligand>
        <name>[4Fe-4S] cluster</name>
        <dbReference type="ChEBI" id="CHEBI:49883"/>
        <note>4Fe-4S-S-AdoMet</note>
    </ligand>
</feature>
<dbReference type="InterPro" id="IPR056591">
    <property type="entry name" value="ELP3-like_N"/>
</dbReference>
<dbReference type="GO" id="GO:0106261">
    <property type="term" value="F:tRNA uridine(34) acetyltransferase activity"/>
    <property type="evidence" value="ECO:0007669"/>
    <property type="project" value="UniProtKB-EC"/>
</dbReference>
<evidence type="ECO:0000256" key="2">
    <source>
        <dbReference type="ARBA" id="ARBA00005494"/>
    </source>
</evidence>
<dbReference type="SFLD" id="SFLDS00029">
    <property type="entry name" value="Radical_SAM"/>
    <property type="match status" value="1"/>
</dbReference>
<dbReference type="Pfam" id="PF23613">
    <property type="entry name" value="ELP3_N"/>
    <property type="match status" value="1"/>
</dbReference>
<dbReference type="SFLD" id="SFLDF00344">
    <property type="entry name" value="ELP3-like"/>
    <property type="match status" value="1"/>
</dbReference>
<evidence type="ECO:0000313" key="19">
    <source>
        <dbReference type="EMBL" id="KAK9842224.1"/>
    </source>
</evidence>
<keyword evidence="5 15" id="KW-0820">tRNA-binding</keyword>
<dbReference type="CDD" id="cd01335">
    <property type="entry name" value="Radical_SAM"/>
    <property type="match status" value="1"/>
</dbReference>
<evidence type="ECO:0000256" key="5">
    <source>
        <dbReference type="ARBA" id="ARBA00022555"/>
    </source>
</evidence>
<feature type="binding site" evidence="16">
    <location>
        <position position="103"/>
    </location>
    <ligand>
        <name>[4Fe-4S] cluster</name>
        <dbReference type="ChEBI" id="CHEBI:49883"/>
        <note>4Fe-4S-S-AdoMet</note>
    </ligand>
</feature>
<dbReference type="GO" id="GO:0051539">
    <property type="term" value="F:4 iron, 4 sulfur cluster binding"/>
    <property type="evidence" value="ECO:0007669"/>
    <property type="project" value="UniProtKB-KW"/>
</dbReference>
<dbReference type="InterPro" id="IPR007197">
    <property type="entry name" value="rSAM"/>
</dbReference>
<evidence type="ECO:0000256" key="10">
    <source>
        <dbReference type="ARBA" id="ARBA00022884"/>
    </source>
</evidence>
<dbReference type="InterPro" id="IPR034687">
    <property type="entry name" value="ELP3-like"/>
</dbReference>
<keyword evidence="10" id="KW-0694">RNA-binding</keyword>
<dbReference type="FunFam" id="3.40.630.30:FF:000003">
    <property type="entry name" value="Elongator complex protein 3"/>
    <property type="match status" value="1"/>
</dbReference>
<feature type="domain" description="Radical SAM core" evidence="18">
    <location>
        <begin position="86"/>
        <end position="376"/>
    </location>
</feature>
<dbReference type="EC" id="2.3.1.-" evidence="15"/>
<organism evidence="19 20">
    <name type="scientific">Elliptochloris bilobata</name>
    <dbReference type="NCBI Taxonomy" id="381761"/>
    <lineage>
        <taxon>Eukaryota</taxon>
        <taxon>Viridiplantae</taxon>
        <taxon>Chlorophyta</taxon>
        <taxon>core chlorophytes</taxon>
        <taxon>Trebouxiophyceae</taxon>
        <taxon>Trebouxiophyceae incertae sedis</taxon>
        <taxon>Elliptochloris clade</taxon>
        <taxon>Elliptochloris</taxon>
    </lineage>
</organism>
<gene>
    <name evidence="19" type="ORF">WJX81_001399</name>
</gene>
<dbReference type="PROSITE" id="PS51186">
    <property type="entry name" value="GNAT"/>
    <property type="match status" value="1"/>
</dbReference>
<dbReference type="PROSITE" id="PS51918">
    <property type="entry name" value="RADICAL_SAM"/>
    <property type="match status" value="1"/>
</dbReference>
<dbReference type="Pfam" id="PF00583">
    <property type="entry name" value="Acetyltransf_1"/>
    <property type="match status" value="1"/>
</dbReference>
<dbReference type="InterPro" id="IPR016181">
    <property type="entry name" value="Acyl_CoA_acyltransferase"/>
</dbReference>
<evidence type="ECO:0000256" key="9">
    <source>
        <dbReference type="ARBA" id="ARBA00022723"/>
    </source>
</evidence>
<protein>
    <recommendedName>
        <fullName evidence="3 15">Elongator complex protein 3</fullName>
        <ecNumber evidence="15">2.3.1.-</ecNumber>
    </recommendedName>
</protein>
<dbReference type="EMBL" id="JALJOU010000008">
    <property type="protein sequence ID" value="KAK9842224.1"/>
    <property type="molecule type" value="Genomic_DNA"/>
</dbReference>
<keyword evidence="11 16" id="KW-0408">Iron</keyword>
<proteinExistence type="inferred from homology"/>
<dbReference type="SFLD" id="SFLDG01086">
    <property type="entry name" value="elongater_protein-like"/>
    <property type="match status" value="1"/>
</dbReference>
<evidence type="ECO:0000313" key="20">
    <source>
        <dbReference type="Proteomes" id="UP001445335"/>
    </source>
</evidence>
<dbReference type="SUPFAM" id="SSF55729">
    <property type="entry name" value="Acyl-CoA N-acyltransferases (Nat)"/>
    <property type="match status" value="1"/>
</dbReference>
<dbReference type="NCBIfam" id="TIGR01211">
    <property type="entry name" value="ELP3"/>
    <property type="match status" value="1"/>
</dbReference>
<comment type="catalytic activity">
    <reaction evidence="14">
        <text>uridine(34) in tRNA + acetyl-CoA + S-adenosyl-L-methionine + H2O = 5-(carboxymethyl)uridine(34) in tRNA + 5'-deoxyadenosine + L-methionine + CoA + 2 H(+)</text>
        <dbReference type="Rhea" id="RHEA:61020"/>
        <dbReference type="Rhea" id="RHEA-COMP:10407"/>
        <dbReference type="Rhea" id="RHEA-COMP:11727"/>
        <dbReference type="ChEBI" id="CHEBI:15377"/>
        <dbReference type="ChEBI" id="CHEBI:15378"/>
        <dbReference type="ChEBI" id="CHEBI:17319"/>
        <dbReference type="ChEBI" id="CHEBI:57287"/>
        <dbReference type="ChEBI" id="CHEBI:57288"/>
        <dbReference type="ChEBI" id="CHEBI:57844"/>
        <dbReference type="ChEBI" id="CHEBI:59789"/>
        <dbReference type="ChEBI" id="CHEBI:65315"/>
        <dbReference type="ChEBI" id="CHEBI:74882"/>
        <dbReference type="EC" id="2.3.1.311"/>
    </reaction>
    <physiologicalReaction direction="left-to-right" evidence="14">
        <dbReference type="Rhea" id="RHEA:61021"/>
    </physiologicalReaction>
</comment>
<evidence type="ECO:0000256" key="7">
    <source>
        <dbReference type="ARBA" id="ARBA00022691"/>
    </source>
</evidence>
<comment type="function">
    <text evidence="15">Catalytic tRNA acetyltransferase subunit of the elongator complex, which is required for multiple tRNA modifications, including mcm5U (5-methoxycarbonylmethyl uridine), mcm5s2U (5-methoxycarbonylmethyl-2-thiouridine), and ncm5U (5-carbamoylmethyl uridine). In the elongator complex, acts as a tRNA uridine(34) acetyltransferase by mediating formation of carboxymethyluridine in the wobble base at position 34 in tRNAs.</text>
</comment>
<evidence type="ECO:0000256" key="1">
    <source>
        <dbReference type="ARBA" id="ARBA00005043"/>
    </source>
</evidence>
<feature type="binding site" evidence="16">
    <location>
        <position position="116"/>
    </location>
    <ligand>
        <name>[4Fe-4S] cluster</name>
        <dbReference type="ChEBI" id="CHEBI:49883"/>
        <note>4Fe-4S-S-AdoMet</note>
    </ligand>
</feature>
<dbReference type="InterPro" id="IPR006638">
    <property type="entry name" value="Elp3/MiaA/NifB-like_rSAM"/>
</dbReference>
<keyword evidence="13 15" id="KW-0012">Acyltransferase</keyword>
<evidence type="ECO:0000256" key="16">
    <source>
        <dbReference type="PIRSR" id="PIRSR005669-1"/>
    </source>
</evidence>
<sequence length="565" mass="63184">MGAGGAAPQRSELSVEEARVCAISDIVAELLRGVNEGRDVNLNTLKTEAGRRHGLQRLPKLVEIINAVPEEHRATLLPQLRAKPVRTASGIAVVAVMSKPHRCPHIATTGNICVYCPGGPDSDFEYSTQSYTGYEPTSMRAIRARYNPYVQARARVDQLRRLGHSVDKVEFILMGGTFMSLPPEYRDYFVRGLHDALSGHASASCAEAVSLSEHSRTKCIGLTIETRPDYCLTPHLMQMLAYGCTRLEIGLQSTYEDVARDTNRGHTVAAVGTCFRLAKDAGFKVVAHMMPDLPNVGWERDIESFREFFENPAFRTDGLKLYPTLVIRGTGLYELWKAGAYRNYAPSFLVDLVARVLALVPPWVRIYRIQRDIPMPLVTSGVEKGNLRELALARMGQLGLRCRDVRTREAGIQVIHGRVAPEEVELVRRDFAANGGWETFLAFEDPRQDILVGLLRLRRVSGRAAERQPELRGRCSIVRELHVYGTAVAVHSRDASKHQHQGYGALLMEEAERVARCEHHSHKVAVISGVGTRHYYRKLGYWLEGPYMVKDIRGARRRRATGLVL</sequence>
<dbReference type="PANTHER" id="PTHR11135">
    <property type="entry name" value="HISTONE ACETYLTRANSFERASE-RELATED"/>
    <property type="match status" value="1"/>
</dbReference>
<dbReference type="PANTHER" id="PTHR11135:SF0">
    <property type="entry name" value="ELONGATOR COMPLEX PROTEIN 3"/>
    <property type="match status" value="1"/>
</dbReference>
<dbReference type="SMART" id="SM00729">
    <property type="entry name" value="Elp3"/>
    <property type="match status" value="1"/>
</dbReference>